<evidence type="ECO:0008006" key="3">
    <source>
        <dbReference type="Google" id="ProtNLM"/>
    </source>
</evidence>
<evidence type="ECO:0000313" key="1">
    <source>
        <dbReference type="EMBL" id="TKC90788.1"/>
    </source>
</evidence>
<dbReference type="Gene3D" id="3.30.70.60">
    <property type="match status" value="1"/>
</dbReference>
<organism evidence="1 2">
    <name type="scientific">Trinickia terrae</name>
    <dbReference type="NCBI Taxonomy" id="2571161"/>
    <lineage>
        <taxon>Bacteria</taxon>
        <taxon>Pseudomonadati</taxon>
        <taxon>Pseudomonadota</taxon>
        <taxon>Betaproteobacteria</taxon>
        <taxon>Burkholderiales</taxon>
        <taxon>Burkholderiaceae</taxon>
        <taxon>Trinickia</taxon>
    </lineage>
</organism>
<keyword evidence="2" id="KW-1185">Reference proteome</keyword>
<dbReference type="EMBL" id="SWJE01000003">
    <property type="protein sequence ID" value="TKC90788.1"/>
    <property type="molecule type" value="Genomic_DNA"/>
</dbReference>
<sequence>MSTLAGRLPQSSGGGGHRPGGFADWREWLRMPLAAWGGARRLVAGAVVAAAVFGLGAYAWDAADFGHTSASRAALADVEHRLSDARKAVASLSALRAEVARVATPSADDAGSSIGNWHEISALAEQTGLTLRTMEPAKVRGEGIETARPVRITARADFAGLLDFLRALQRLPVLAVPADLEVKRDVDDLSIGMALDVFDALSAPLAPSGAVAESPERDGDAWFFDPFAVAPAALAGTGPVLQLVGLLCEGRRRLALLAGADGATAVEAGQAIGQERVTRIDDRGVTLSGGAGVRSLTLVEAAR</sequence>
<dbReference type="InterPro" id="IPR014717">
    <property type="entry name" value="Transl_elong_EF1B/ribsomal_bS6"/>
</dbReference>
<dbReference type="RefSeq" id="WP_136892903.1">
    <property type="nucleotide sequence ID" value="NZ_SWJE01000003.1"/>
</dbReference>
<gene>
    <name evidence="1" type="ORF">FAZ69_05245</name>
</gene>
<dbReference type="OrthoDB" id="8999741at2"/>
<accession>A0A4U1IB67</accession>
<dbReference type="AlphaFoldDB" id="A0A4U1IB67"/>
<protein>
    <recommendedName>
        <fullName evidence="3">Pilus assembly protein</fullName>
    </recommendedName>
</protein>
<reference evidence="1 2" key="1">
    <citation type="submission" date="2019-04" db="EMBL/GenBank/DDBJ databases">
        <title>Trinickia sp. 7GSK02, isolated from subtropical forest soil.</title>
        <authorList>
            <person name="Gao Z.-H."/>
            <person name="Qiu L.-H."/>
        </authorList>
    </citation>
    <scope>NUCLEOTIDE SEQUENCE [LARGE SCALE GENOMIC DNA]</scope>
    <source>
        <strain evidence="1 2">7GSK02</strain>
    </source>
</reference>
<dbReference type="Proteomes" id="UP000305539">
    <property type="component" value="Unassembled WGS sequence"/>
</dbReference>
<evidence type="ECO:0000313" key="2">
    <source>
        <dbReference type="Proteomes" id="UP000305539"/>
    </source>
</evidence>
<name>A0A4U1IB67_9BURK</name>
<comment type="caution">
    <text evidence="1">The sequence shown here is derived from an EMBL/GenBank/DDBJ whole genome shotgun (WGS) entry which is preliminary data.</text>
</comment>
<proteinExistence type="predicted"/>